<dbReference type="EMBL" id="AUWY01000019">
    <property type="protein sequence ID" value="EQB34214.1"/>
    <property type="molecule type" value="Genomic_DNA"/>
</dbReference>
<evidence type="ECO:0000313" key="1">
    <source>
        <dbReference type="EMBL" id="EQB34214.1"/>
    </source>
</evidence>
<keyword evidence="2" id="KW-1185">Reference proteome</keyword>
<dbReference type="PATRIC" id="fig|1346791.3.peg.178"/>
<comment type="caution">
    <text evidence="1">The sequence shown here is derived from an EMBL/GenBank/DDBJ whole genome shotgun (WGS) entry which is preliminary data.</text>
</comment>
<dbReference type="STRING" id="1346791.M529_00950"/>
<accession>T0KBY0</accession>
<proteinExistence type="predicted"/>
<name>T0KBY0_9SPHN</name>
<organism evidence="1 2">
    <name type="scientific">Sphingobium ummariense RL-3</name>
    <dbReference type="NCBI Taxonomy" id="1346791"/>
    <lineage>
        <taxon>Bacteria</taxon>
        <taxon>Pseudomonadati</taxon>
        <taxon>Pseudomonadota</taxon>
        <taxon>Alphaproteobacteria</taxon>
        <taxon>Sphingomonadales</taxon>
        <taxon>Sphingomonadaceae</taxon>
        <taxon>Sphingobium</taxon>
    </lineage>
</organism>
<evidence type="ECO:0000313" key="2">
    <source>
        <dbReference type="Proteomes" id="UP000015523"/>
    </source>
</evidence>
<dbReference type="AlphaFoldDB" id="T0KBY0"/>
<dbReference type="RefSeq" id="WP_021316249.1">
    <property type="nucleotide sequence ID" value="NZ_AUWY01000019.1"/>
</dbReference>
<reference evidence="1 2" key="1">
    <citation type="journal article" date="2013" name="Genome Announc.">
        <title>Draft Genome Sequence of Sphingobium ummariense Strain RL-3, a Hexachlorocyclohexane-Degrading Bacterium.</title>
        <authorList>
            <person name="Kohli P."/>
            <person name="Dua A."/>
            <person name="Sangwan N."/>
            <person name="Oldach P."/>
            <person name="Khurana J.P."/>
            <person name="Lal R."/>
        </authorList>
    </citation>
    <scope>NUCLEOTIDE SEQUENCE [LARGE SCALE GENOMIC DNA]</scope>
    <source>
        <strain evidence="1 2">RL-3</strain>
    </source>
</reference>
<sequence>MSALALTLDGFRRWRAGGCLAQIHLDPGGIMAQIVVEGLEAVSEAASYERLDLASRRLHQGAYD</sequence>
<protein>
    <submittedName>
        <fullName evidence="1">Uncharacterized protein</fullName>
    </submittedName>
</protein>
<dbReference type="Proteomes" id="UP000015523">
    <property type="component" value="Unassembled WGS sequence"/>
</dbReference>
<gene>
    <name evidence="1" type="ORF">M529_00950</name>
</gene>